<comment type="cofactor">
    <cofactor evidence="2">
        <name>Mg(2+)</name>
        <dbReference type="ChEBI" id="CHEBI:18420"/>
    </cofactor>
</comment>
<dbReference type="SMART" id="SM00332">
    <property type="entry name" value="PP2Cc"/>
    <property type="match status" value="1"/>
</dbReference>
<keyword evidence="6" id="KW-0460">Magnesium</keyword>
<evidence type="ECO:0000259" key="11">
    <source>
        <dbReference type="PROSITE" id="PS51746"/>
    </source>
</evidence>
<keyword evidence="5" id="KW-0378">Hydrolase</keyword>
<proteinExistence type="predicted"/>
<evidence type="ECO:0000313" key="12">
    <source>
        <dbReference type="EMBL" id="KAJ4967726.1"/>
    </source>
</evidence>
<feature type="transmembrane region" description="Helical" evidence="9">
    <location>
        <begin position="6"/>
        <end position="27"/>
    </location>
</feature>
<organism evidence="12 13">
    <name type="scientific">Protea cynaroides</name>
    <dbReference type="NCBI Taxonomy" id="273540"/>
    <lineage>
        <taxon>Eukaryota</taxon>
        <taxon>Viridiplantae</taxon>
        <taxon>Streptophyta</taxon>
        <taxon>Embryophyta</taxon>
        <taxon>Tracheophyta</taxon>
        <taxon>Spermatophyta</taxon>
        <taxon>Magnoliopsida</taxon>
        <taxon>Proteales</taxon>
        <taxon>Proteaceae</taxon>
        <taxon>Protea</taxon>
    </lineage>
</organism>
<dbReference type="EC" id="3.1.3.16" evidence="3"/>
<dbReference type="InterPro" id="IPR015655">
    <property type="entry name" value="PP2C"/>
</dbReference>
<dbReference type="Pfam" id="PF00481">
    <property type="entry name" value="PP2C"/>
    <property type="match status" value="1"/>
</dbReference>
<dbReference type="CDD" id="cd00143">
    <property type="entry name" value="PP2Cc"/>
    <property type="match status" value="1"/>
</dbReference>
<dbReference type="AlphaFoldDB" id="A0A9Q0KCB3"/>
<dbReference type="PANTHER" id="PTHR13832:SF643">
    <property type="entry name" value="PROTEIN PHOSPHATASE 2C-RELATED"/>
    <property type="match status" value="1"/>
</dbReference>
<evidence type="ECO:0000256" key="8">
    <source>
        <dbReference type="ARBA" id="ARBA00023211"/>
    </source>
</evidence>
<dbReference type="CDD" id="cd22678">
    <property type="entry name" value="FHA_PP2C70-like"/>
    <property type="match status" value="1"/>
</dbReference>
<dbReference type="Proteomes" id="UP001141806">
    <property type="component" value="Unassembled WGS sequence"/>
</dbReference>
<dbReference type="SUPFAM" id="SSF81606">
    <property type="entry name" value="PP2C-like"/>
    <property type="match status" value="1"/>
</dbReference>
<evidence type="ECO:0000256" key="1">
    <source>
        <dbReference type="ARBA" id="ARBA00001936"/>
    </source>
</evidence>
<accession>A0A9Q0KCB3</accession>
<dbReference type="SMART" id="SM00240">
    <property type="entry name" value="FHA"/>
    <property type="match status" value="1"/>
</dbReference>
<keyword evidence="9" id="KW-0472">Membrane</keyword>
<dbReference type="SUPFAM" id="SSF49879">
    <property type="entry name" value="SMAD/FHA domain"/>
    <property type="match status" value="1"/>
</dbReference>
<dbReference type="InterPro" id="IPR008984">
    <property type="entry name" value="SMAD_FHA_dom_sf"/>
</dbReference>
<dbReference type="Pfam" id="PF00498">
    <property type="entry name" value="FHA"/>
    <property type="match status" value="1"/>
</dbReference>
<dbReference type="InterPro" id="IPR000253">
    <property type="entry name" value="FHA_dom"/>
</dbReference>
<dbReference type="InterPro" id="IPR001932">
    <property type="entry name" value="PPM-type_phosphatase-like_dom"/>
</dbReference>
<dbReference type="PROSITE" id="PS51746">
    <property type="entry name" value="PPM_2"/>
    <property type="match status" value="1"/>
</dbReference>
<dbReference type="GO" id="GO:0004722">
    <property type="term" value="F:protein serine/threonine phosphatase activity"/>
    <property type="evidence" value="ECO:0007669"/>
    <property type="project" value="UniProtKB-EC"/>
</dbReference>
<dbReference type="Gene3D" id="2.60.200.20">
    <property type="match status" value="1"/>
</dbReference>
<evidence type="ECO:0000256" key="3">
    <source>
        <dbReference type="ARBA" id="ARBA00013081"/>
    </source>
</evidence>
<dbReference type="FunFam" id="2.60.200.20:FF:000035">
    <property type="entry name" value="Protein phosphatase 2C 70"/>
    <property type="match status" value="1"/>
</dbReference>
<dbReference type="OrthoDB" id="420076at2759"/>
<comment type="caution">
    <text evidence="12">The sequence shown here is derived from an EMBL/GenBank/DDBJ whole genome shotgun (WGS) entry which is preliminary data.</text>
</comment>
<dbReference type="PROSITE" id="PS01032">
    <property type="entry name" value="PPM_1"/>
    <property type="match status" value="1"/>
</dbReference>
<keyword evidence="13" id="KW-1185">Reference proteome</keyword>
<evidence type="ECO:0000256" key="2">
    <source>
        <dbReference type="ARBA" id="ARBA00001946"/>
    </source>
</evidence>
<feature type="domain" description="FHA" evidence="10">
    <location>
        <begin position="194"/>
        <end position="245"/>
    </location>
</feature>
<dbReference type="InterPro" id="IPR000222">
    <property type="entry name" value="PP2C_BS"/>
</dbReference>
<keyword evidence="7" id="KW-0904">Protein phosphatase</keyword>
<comment type="cofactor">
    <cofactor evidence="1">
        <name>Mn(2+)</name>
        <dbReference type="ChEBI" id="CHEBI:29035"/>
    </cofactor>
</comment>
<dbReference type="FunFam" id="3.60.40.10:FF:000047">
    <property type="entry name" value="Protein phosphatase 2C 70"/>
    <property type="match status" value="1"/>
</dbReference>
<evidence type="ECO:0000256" key="4">
    <source>
        <dbReference type="ARBA" id="ARBA00022723"/>
    </source>
</evidence>
<evidence type="ECO:0000256" key="5">
    <source>
        <dbReference type="ARBA" id="ARBA00022801"/>
    </source>
</evidence>
<dbReference type="Gene3D" id="3.60.40.10">
    <property type="entry name" value="PPM-type phosphatase domain"/>
    <property type="match status" value="1"/>
</dbReference>
<evidence type="ECO:0000256" key="9">
    <source>
        <dbReference type="SAM" id="Phobius"/>
    </source>
</evidence>
<dbReference type="PROSITE" id="PS50006">
    <property type="entry name" value="FHA_DOMAIN"/>
    <property type="match status" value="1"/>
</dbReference>
<keyword evidence="9" id="KW-0812">Transmembrane</keyword>
<dbReference type="PANTHER" id="PTHR13832">
    <property type="entry name" value="PROTEIN PHOSPHATASE 2C"/>
    <property type="match status" value="1"/>
</dbReference>
<dbReference type="GO" id="GO:0046872">
    <property type="term" value="F:metal ion binding"/>
    <property type="evidence" value="ECO:0007669"/>
    <property type="project" value="UniProtKB-KW"/>
</dbReference>
<evidence type="ECO:0000313" key="13">
    <source>
        <dbReference type="Proteomes" id="UP001141806"/>
    </source>
</evidence>
<evidence type="ECO:0000256" key="7">
    <source>
        <dbReference type="ARBA" id="ARBA00022912"/>
    </source>
</evidence>
<dbReference type="InterPro" id="IPR036457">
    <property type="entry name" value="PPM-type-like_dom_sf"/>
</dbReference>
<keyword evidence="8" id="KW-0464">Manganese</keyword>
<keyword evidence="9" id="KW-1133">Transmembrane helix</keyword>
<reference evidence="12" key="1">
    <citation type="journal article" date="2023" name="Plant J.">
        <title>The genome of the king protea, Protea cynaroides.</title>
        <authorList>
            <person name="Chang J."/>
            <person name="Duong T.A."/>
            <person name="Schoeman C."/>
            <person name="Ma X."/>
            <person name="Roodt D."/>
            <person name="Barker N."/>
            <person name="Li Z."/>
            <person name="Van de Peer Y."/>
            <person name="Mizrachi E."/>
        </authorList>
    </citation>
    <scope>NUCLEOTIDE SEQUENCE</scope>
    <source>
        <tissue evidence="12">Young leaves</tissue>
    </source>
</reference>
<gene>
    <name evidence="12" type="ORF">NE237_014427</name>
</gene>
<protein>
    <recommendedName>
        <fullName evidence="3">protein-serine/threonine phosphatase</fullName>
        <ecNumber evidence="3">3.1.3.16</ecNumber>
    </recommendedName>
</protein>
<keyword evidence="4" id="KW-0479">Metal-binding</keyword>
<dbReference type="EMBL" id="JAMYWD010000006">
    <property type="protein sequence ID" value="KAJ4967726.1"/>
    <property type="molecule type" value="Genomic_DNA"/>
</dbReference>
<feature type="domain" description="PPM-type phosphatase" evidence="11">
    <location>
        <begin position="289"/>
        <end position="561"/>
    </location>
</feature>
<name>A0A9Q0KCB3_9MAGN</name>
<evidence type="ECO:0000259" key="10">
    <source>
        <dbReference type="PROSITE" id="PS50006"/>
    </source>
</evidence>
<sequence>MAMAESIVGVILLLMLLLIIVLIFLACKPWRFFLSSSRTRSIKIGDLERPLISDDSNLVQNQSNELGRNYASEGSRFQTEGSFGSPRAHGIVGKHRLPSTDAHFAQDVASDPSEDVIVGQTLKRALVSNRDERKHAKKEVSNYGLSVISADSYHGLSPKAIGYRRSSLTLEVISGPSRGLRFSLQSTNTSKLPLTLGRVPPSDMLLKDSEISGRHAMINWNLNTLKWELVDMGSLNGTLLNSLAIHHADSGSRQWSEPVELAHGDIITLGTSSRIFVQITHAENQIPFGVGMASDPMAFRRGGKKLPMEDVCYYQWPLAGVEQFGLFGICDGHGGAGAAKAASKILREMVANILSVSEKRQRVISLCDASDVLRDAISQTEASMTHQYEGCTATLLLVWADSNEVFFAQCANVGDSACVMNIDGKQIKMTEDHRITSQTERIRLKQTGEPLKDGETRLCGLNLARMLGDKFLKEQDSRFSSEPYISQVVQINKTSKAFALLASDGLWDVISIKKAVQLVLQMKERYAADKDNVAERIANLVLSEAKTQRTKDNTSVIFLDFDTTSRTTSCKIDS</sequence>
<evidence type="ECO:0000256" key="6">
    <source>
        <dbReference type="ARBA" id="ARBA00022842"/>
    </source>
</evidence>